<protein>
    <recommendedName>
        <fullName evidence="1">GmrSD restriction endonucleases N-terminal domain-containing protein</fullName>
    </recommendedName>
</protein>
<dbReference type="Proteomes" id="UP000030451">
    <property type="component" value="Unassembled WGS sequence"/>
</dbReference>
<sequence length="352" mass="40602">MDSIQIQDQLDENRRTVAFDSYDITVKQLYSMVLQGEIDISPEYQRHFVWDDERQSALIESIYLGIPVPSLFMATNRDATWEVIDGLQRLTTIINFIGTQEDLVEAKVSYKKLELKSLDKLDAMNKLSFHDLPSSMQLMFLTRPIRITVLNDRSDLSVRYDLFERLNTGGVTLHEQEIRNCIFLGPFNDFIKELSTYPNFRSVVKMTVSAERKGNYEELVLKFFAYYQCPDKFVHSVKGFLNDYMSFKTENFKDRKELEKVFKTTFDFLAEHLPQGIVRGARVNITPIVLYEAISVGSALALTSQQELNTDVLPELLNDPQLKKFTTGATNSRVMLKRRLDLVTRALTNAAE</sequence>
<organism evidence="2 3">
    <name type="scientific">Photobacterium sp. (strain ATCC 43367)</name>
    <dbReference type="NCBI Taxonomy" id="379097"/>
    <lineage>
        <taxon>Bacteria</taxon>
        <taxon>Pseudomonadati</taxon>
        <taxon>Pseudomonadota</taxon>
        <taxon>Gammaproteobacteria</taxon>
        <taxon>Vibrionales</taxon>
        <taxon>Vibrionaceae</taxon>
        <taxon>Vibrio</taxon>
        <taxon>Vibrio oreintalis group</taxon>
    </lineage>
</organism>
<name>A0A0A5HTW9_PHOS4</name>
<dbReference type="OrthoDB" id="7802453at2"/>
<dbReference type="PANTHER" id="PTHR39639:SF1">
    <property type="entry name" value="DUF262 DOMAIN-CONTAINING PROTEIN"/>
    <property type="match status" value="1"/>
</dbReference>
<reference evidence="2 3" key="1">
    <citation type="submission" date="2014-10" db="EMBL/GenBank/DDBJ databases">
        <title>Genome sequencing of Vibrio sinaloensis T08.</title>
        <authorList>
            <person name="Chan K.-G."/>
            <person name="Mohamad N.I."/>
        </authorList>
    </citation>
    <scope>NUCLEOTIDE SEQUENCE [LARGE SCALE GENOMIC DNA]</scope>
    <source>
        <strain evidence="2 3">T08</strain>
    </source>
</reference>
<dbReference type="AlphaFoldDB" id="A0A0A5HTW9"/>
<feature type="domain" description="GmrSD restriction endonucleases N-terminal" evidence="1">
    <location>
        <begin position="27"/>
        <end position="183"/>
    </location>
</feature>
<dbReference type="EMBL" id="JRWP01000012">
    <property type="protein sequence ID" value="KGY08982.1"/>
    <property type="molecule type" value="Genomic_DNA"/>
</dbReference>
<dbReference type="RefSeq" id="WP_038190268.1">
    <property type="nucleotide sequence ID" value="NZ_JRWP01000012.1"/>
</dbReference>
<dbReference type="PANTHER" id="PTHR39639">
    <property type="entry name" value="CHROMOSOME 16, WHOLE GENOME SHOTGUN SEQUENCE"/>
    <property type="match status" value="1"/>
</dbReference>
<comment type="caution">
    <text evidence="2">The sequence shown here is derived from an EMBL/GenBank/DDBJ whole genome shotgun (WGS) entry which is preliminary data.</text>
</comment>
<proteinExistence type="predicted"/>
<dbReference type="Pfam" id="PF03235">
    <property type="entry name" value="GmrSD_N"/>
    <property type="match status" value="1"/>
</dbReference>
<dbReference type="InterPro" id="IPR004919">
    <property type="entry name" value="GmrSD_N"/>
</dbReference>
<evidence type="ECO:0000259" key="1">
    <source>
        <dbReference type="Pfam" id="PF03235"/>
    </source>
</evidence>
<evidence type="ECO:0000313" key="2">
    <source>
        <dbReference type="EMBL" id="KGY08982.1"/>
    </source>
</evidence>
<accession>A0A0A5HTW9</accession>
<evidence type="ECO:0000313" key="3">
    <source>
        <dbReference type="Proteomes" id="UP000030451"/>
    </source>
</evidence>
<gene>
    <name evidence="2" type="ORF">NM06_09135</name>
</gene>